<feature type="transmembrane region" description="Helical" evidence="8">
    <location>
        <begin position="48"/>
        <end position="67"/>
    </location>
</feature>
<dbReference type="PANTHER" id="PTHR23502">
    <property type="entry name" value="MAJOR FACILITATOR SUPERFAMILY"/>
    <property type="match status" value="1"/>
</dbReference>
<accession>A0ABU7G3X5</accession>
<gene>
    <name evidence="10" type="ORF">SNR37_003462</name>
</gene>
<feature type="transmembrane region" description="Helical" evidence="8">
    <location>
        <begin position="164"/>
        <end position="183"/>
    </location>
</feature>
<feature type="transmembrane region" description="Helical" evidence="8">
    <location>
        <begin position="340"/>
        <end position="361"/>
    </location>
</feature>
<feature type="transmembrane region" description="Helical" evidence="8">
    <location>
        <begin position="12"/>
        <end position="36"/>
    </location>
</feature>
<dbReference type="InterPro" id="IPR011701">
    <property type="entry name" value="MFS"/>
</dbReference>
<evidence type="ECO:0000256" key="4">
    <source>
        <dbReference type="ARBA" id="ARBA00022475"/>
    </source>
</evidence>
<comment type="similarity">
    <text evidence="2 8">Belongs to the major facilitator superfamily. Bcr/CmlA family.</text>
</comment>
<keyword evidence="4" id="KW-1003">Cell membrane</keyword>
<evidence type="ECO:0000256" key="7">
    <source>
        <dbReference type="ARBA" id="ARBA00023136"/>
    </source>
</evidence>
<feature type="domain" description="Major facilitator superfamily (MFS) profile" evidence="9">
    <location>
        <begin position="11"/>
        <end position="401"/>
    </location>
</feature>
<feature type="transmembrane region" description="Helical" evidence="8">
    <location>
        <begin position="107"/>
        <end position="124"/>
    </location>
</feature>
<keyword evidence="3 8" id="KW-0813">Transport</keyword>
<proteinExistence type="inferred from homology"/>
<feature type="transmembrane region" description="Helical" evidence="8">
    <location>
        <begin position="136"/>
        <end position="158"/>
    </location>
</feature>
<comment type="caution">
    <text evidence="10">The sequence shown here is derived from an EMBL/GenBank/DDBJ whole genome shotgun (WGS) entry which is preliminary data.</text>
</comment>
<protein>
    <recommendedName>
        <fullName evidence="8">Bcr/CflA family efflux transporter</fullName>
    </recommendedName>
</protein>
<keyword evidence="11" id="KW-1185">Reference proteome</keyword>
<evidence type="ECO:0000256" key="6">
    <source>
        <dbReference type="ARBA" id="ARBA00022989"/>
    </source>
</evidence>
<dbReference type="NCBIfam" id="TIGR00710">
    <property type="entry name" value="efflux_Bcr_CflA"/>
    <property type="match status" value="1"/>
</dbReference>
<keyword evidence="6 8" id="KW-1133">Transmembrane helix</keyword>
<dbReference type="PANTHER" id="PTHR23502:SF132">
    <property type="entry name" value="POLYAMINE TRANSPORTER 2-RELATED"/>
    <property type="match status" value="1"/>
</dbReference>
<dbReference type="Proteomes" id="UP001310248">
    <property type="component" value="Unassembled WGS sequence"/>
</dbReference>
<dbReference type="PROSITE" id="PS50850">
    <property type="entry name" value="MFS"/>
    <property type="match status" value="1"/>
</dbReference>
<evidence type="ECO:0000256" key="2">
    <source>
        <dbReference type="ARBA" id="ARBA00006236"/>
    </source>
</evidence>
<evidence type="ECO:0000256" key="3">
    <source>
        <dbReference type="ARBA" id="ARBA00022448"/>
    </source>
</evidence>
<evidence type="ECO:0000256" key="8">
    <source>
        <dbReference type="RuleBase" id="RU365088"/>
    </source>
</evidence>
<evidence type="ECO:0000313" key="11">
    <source>
        <dbReference type="Proteomes" id="UP001310248"/>
    </source>
</evidence>
<dbReference type="InterPro" id="IPR020846">
    <property type="entry name" value="MFS_dom"/>
</dbReference>
<name>A0ABU7G3X5_9ALTE</name>
<dbReference type="InterPro" id="IPR036259">
    <property type="entry name" value="MFS_trans_sf"/>
</dbReference>
<feature type="transmembrane region" description="Helical" evidence="8">
    <location>
        <begin position="309"/>
        <end position="328"/>
    </location>
</feature>
<evidence type="ECO:0000256" key="5">
    <source>
        <dbReference type="ARBA" id="ARBA00022692"/>
    </source>
</evidence>
<dbReference type="SUPFAM" id="SSF103473">
    <property type="entry name" value="MFS general substrate transporter"/>
    <property type="match status" value="1"/>
</dbReference>
<dbReference type="Gene3D" id="1.20.1720.10">
    <property type="entry name" value="Multidrug resistance protein D"/>
    <property type="match status" value="1"/>
</dbReference>
<comment type="subcellular location">
    <subcellularLocation>
        <location evidence="8">Cell inner membrane</location>
        <topology evidence="8">Multi-pass membrane protein</topology>
    </subcellularLocation>
    <subcellularLocation>
        <location evidence="1">Cell membrane</location>
        <topology evidence="1">Multi-pass membrane protein</topology>
    </subcellularLocation>
</comment>
<feature type="transmembrane region" description="Helical" evidence="8">
    <location>
        <begin position="79"/>
        <end position="101"/>
    </location>
</feature>
<feature type="transmembrane region" description="Helical" evidence="8">
    <location>
        <begin position="286"/>
        <end position="303"/>
    </location>
</feature>
<dbReference type="RefSeq" id="WP_329775240.1">
    <property type="nucleotide sequence ID" value="NZ_JAYDYW010000006.1"/>
</dbReference>
<organism evidence="10 11">
    <name type="scientific">Agarivorans aestuarii</name>
    <dbReference type="NCBI Taxonomy" id="1563703"/>
    <lineage>
        <taxon>Bacteria</taxon>
        <taxon>Pseudomonadati</taxon>
        <taxon>Pseudomonadota</taxon>
        <taxon>Gammaproteobacteria</taxon>
        <taxon>Alteromonadales</taxon>
        <taxon>Alteromonadaceae</taxon>
        <taxon>Agarivorans</taxon>
    </lineage>
</organism>
<sequence length="406" mass="43605">MNHDSNHSKAFIILLAGMMSLVALSVDAMLPALVAIADDFELANPAHAQWTITSLFIGLSVGQLIYGPWSDAVGRKPPIYVGYLLFIVGSIICVLSTSFTWLMVGRVLQGMGAAAPRIITMALVRDKLKGAEMARIMSVVFSVFIIVPILAPAVGQVILSLSHWRWIFGMLLAMAIVTGLGFWRGQEETLAVEKRRPLSLKSFIEGLKFLLAERSALVYTIVSGLVFGAFMGYLNSAPLVFIKLYDQADNFALLFALSAVAVGAASLVNGRLVLKLGMRLMINRALWGLLVLTSVFCLLLLATNGVPPLWWFMAYLIPAFFCVGILFGNLNSLAMEPLGAIAGMGSAFVASISTLVAIPIGSVIGLSFNQSCYPVVIGFWLVAASSLLLIKCFDKTSAEAEQSASA</sequence>
<feature type="transmembrane region" description="Helical" evidence="8">
    <location>
        <begin position="216"/>
        <end position="234"/>
    </location>
</feature>
<dbReference type="EMBL" id="JAYDYW010000006">
    <property type="protein sequence ID" value="MEE1674033.1"/>
    <property type="molecule type" value="Genomic_DNA"/>
</dbReference>
<evidence type="ECO:0000256" key="1">
    <source>
        <dbReference type="ARBA" id="ARBA00004651"/>
    </source>
</evidence>
<evidence type="ECO:0000313" key="10">
    <source>
        <dbReference type="EMBL" id="MEE1674033.1"/>
    </source>
</evidence>
<feature type="transmembrane region" description="Helical" evidence="8">
    <location>
        <begin position="373"/>
        <end position="390"/>
    </location>
</feature>
<dbReference type="Pfam" id="PF07690">
    <property type="entry name" value="MFS_1"/>
    <property type="match status" value="1"/>
</dbReference>
<dbReference type="InterPro" id="IPR004812">
    <property type="entry name" value="Efflux_drug-R_Bcr/CmlA"/>
</dbReference>
<reference evidence="11" key="1">
    <citation type="submission" date="2023-07" db="EMBL/GenBank/DDBJ databases">
        <title>Draft genome sequence of Agarivorans aestuarii strain ZMCS4, a CAZymes producing bacteria isolated from the marine brown algae Clodostephus spongiosus.</title>
        <authorList>
            <person name="Lorente B."/>
            <person name="Cabral C."/>
            <person name="Frias J."/>
            <person name="Faria J."/>
            <person name="Toubarro D."/>
        </authorList>
    </citation>
    <scope>NUCLEOTIDE SEQUENCE [LARGE SCALE GENOMIC DNA]</scope>
    <source>
        <strain evidence="11">ZMCS4</strain>
    </source>
</reference>
<keyword evidence="7 8" id="KW-0472">Membrane</keyword>
<keyword evidence="8" id="KW-0997">Cell inner membrane</keyword>
<keyword evidence="5 8" id="KW-0812">Transmembrane</keyword>
<feature type="transmembrane region" description="Helical" evidence="8">
    <location>
        <begin position="254"/>
        <end position="274"/>
    </location>
</feature>
<evidence type="ECO:0000259" key="9">
    <source>
        <dbReference type="PROSITE" id="PS50850"/>
    </source>
</evidence>
<dbReference type="CDD" id="cd17320">
    <property type="entry name" value="MFS_MdfA_MDR_like"/>
    <property type="match status" value="1"/>
</dbReference>